<sequence>MLGLKRALHVGLQMQCRHGSALEPPDLLAVHAQVQVTREQTLDTQDVHGALTHQLKALAREVAQRTLLGRIDVPLRQ</sequence>
<gene>
    <name evidence="1" type="ORF">AB4Y32_40235</name>
</gene>
<dbReference type="EMBL" id="JBFRCH010000087">
    <property type="protein sequence ID" value="MEX3937860.1"/>
    <property type="molecule type" value="Genomic_DNA"/>
</dbReference>
<proteinExistence type="predicted"/>
<organism evidence="1 2">
    <name type="scientific">Paraburkholderia phymatum</name>
    <dbReference type="NCBI Taxonomy" id="148447"/>
    <lineage>
        <taxon>Bacteria</taxon>
        <taxon>Pseudomonadati</taxon>
        <taxon>Pseudomonadota</taxon>
        <taxon>Betaproteobacteria</taxon>
        <taxon>Burkholderiales</taxon>
        <taxon>Burkholderiaceae</taxon>
        <taxon>Paraburkholderia</taxon>
    </lineage>
</organism>
<protein>
    <submittedName>
        <fullName evidence="1">Uncharacterized protein</fullName>
    </submittedName>
</protein>
<comment type="caution">
    <text evidence="1">The sequence shown here is derived from an EMBL/GenBank/DDBJ whole genome shotgun (WGS) entry which is preliminary data.</text>
</comment>
<dbReference type="Proteomes" id="UP001558850">
    <property type="component" value="Unassembled WGS sequence"/>
</dbReference>
<evidence type="ECO:0000313" key="2">
    <source>
        <dbReference type="Proteomes" id="UP001558850"/>
    </source>
</evidence>
<reference evidence="1" key="1">
    <citation type="submission" date="2024-07" db="EMBL/GenBank/DDBJ databases">
        <title>A survey of Mimosa microsymbionts across Brazilian biomes reveals a high diversity of Paraburkholderia nodulating endemic species, but also that Cupriavidus is common as a symbiont of widespread species.</title>
        <authorList>
            <person name="Rouws L."/>
            <person name="Barauna A."/>
            <person name="Beukes C."/>
            <person name="Rouws J.R.C."/>
            <person name="De Faria S.M."/>
            <person name="Gross E."/>
            <person name="Bueno Dos Reis Junior F."/>
            <person name="Simon M.F."/>
            <person name="Maluk M."/>
            <person name="Odee D.W."/>
            <person name="Kenicer G."/>
            <person name="Young J.P.W."/>
            <person name="Reis V.M."/>
            <person name="Zilli J."/>
            <person name="James E.K."/>
        </authorList>
    </citation>
    <scope>NUCLEOTIDE SEQUENCE</scope>
    <source>
        <strain evidence="1">EG181B</strain>
    </source>
</reference>
<name>A0ACC6UDU9_9BURK</name>
<accession>A0ACC6UDU9</accession>
<keyword evidence="2" id="KW-1185">Reference proteome</keyword>
<evidence type="ECO:0000313" key="1">
    <source>
        <dbReference type="EMBL" id="MEX3937860.1"/>
    </source>
</evidence>